<dbReference type="AlphaFoldDB" id="A0A4S4KIL1"/>
<proteinExistence type="predicted"/>
<keyword evidence="3" id="KW-1185">Reference proteome</keyword>
<accession>A0A4S4KIL1</accession>
<dbReference type="Proteomes" id="UP000309038">
    <property type="component" value="Unassembled WGS sequence"/>
</dbReference>
<evidence type="ECO:0000313" key="2">
    <source>
        <dbReference type="EMBL" id="THG98023.1"/>
    </source>
</evidence>
<dbReference type="EMBL" id="SGPJ01000138">
    <property type="protein sequence ID" value="THG98023.1"/>
    <property type="molecule type" value="Genomic_DNA"/>
</dbReference>
<protein>
    <submittedName>
        <fullName evidence="2">Uncharacterized protein</fullName>
    </submittedName>
</protein>
<feature type="region of interest" description="Disordered" evidence="1">
    <location>
        <begin position="162"/>
        <end position="197"/>
    </location>
</feature>
<reference evidence="2 3" key="1">
    <citation type="submission" date="2019-02" db="EMBL/GenBank/DDBJ databases">
        <title>Genome sequencing of the rare red list fungi Phlebia centrifuga.</title>
        <authorList>
            <person name="Buettner E."/>
            <person name="Kellner H."/>
        </authorList>
    </citation>
    <scope>NUCLEOTIDE SEQUENCE [LARGE SCALE GENOMIC DNA]</scope>
    <source>
        <strain evidence="2 3">DSM 108282</strain>
    </source>
</reference>
<sequence length="244" mass="27245">MHKATKIRINRKVKTVGNGARGVKGTTTSGLQISRQRQEALQKRQEMLKGMPHDTRAAVNAMLVEHGAQPDELTWGDYAMEEDGAEWEDEDEEFKGVDTSHEGGEYGDLVQDTLSRVAASKQHQVAYANLRSRRDRLLAIRRNWAAQMDDLTSAYLKWKHAGATSSPKQPQSPPREPDVQSAGEDCTAPEHVTEDPPSAHVFDVTAIRTHDFPLHRLMESQPMRLSFAAGYSVVRRLTPPSHSV</sequence>
<name>A0A4S4KIL1_9APHY</name>
<comment type="caution">
    <text evidence="2">The sequence shown here is derived from an EMBL/GenBank/DDBJ whole genome shotgun (WGS) entry which is preliminary data.</text>
</comment>
<gene>
    <name evidence="2" type="ORF">EW026_g4085</name>
</gene>
<evidence type="ECO:0000313" key="3">
    <source>
        <dbReference type="Proteomes" id="UP000309038"/>
    </source>
</evidence>
<evidence type="ECO:0000256" key="1">
    <source>
        <dbReference type="SAM" id="MobiDB-lite"/>
    </source>
</evidence>
<organism evidence="2 3">
    <name type="scientific">Hermanssonia centrifuga</name>
    <dbReference type="NCBI Taxonomy" id="98765"/>
    <lineage>
        <taxon>Eukaryota</taxon>
        <taxon>Fungi</taxon>
        <taxon>Dikarya</taxon>
        <taxon>Basidiomycota</taxon>
        <taxon>Agaricomycotina</taxon>
        <taxon>Agaricomycetes</taxon>
        <taxon>Polyporales</taxon>
        <taxon>Meruliaceae</taxon>
        <taxon>Hermanssonia</taxon>
    </lineage>
</organism>